<protein>
    <submittedName>
        <fullName evidence="3">Periplasmic divalent cation tolerance protein</fullName>
    </submittedName>
</protein>
<evidence type="ECO:0000313" key="4">
    <source>
        <dbReference type="Proteomes" id="UP000317422"/>
    </source>
</evidence>
<dbReference type="RefSeq" id="WP_141924875.1">
    <property type="nucleotide sequence ID" value="NZ_VFQC01000001.1"/>
</dbReference>
<dbReference type="Proteomes" id="UP000317422">
    <property type="component" value="Unassembled WGS sequence"/>
</dbReference>
<organism evidence="3 4">
    <name type="scientific">Haloactinospora alba</name>
    <dbReference type="NCBI Taxonomy" id="405555"/>
    <lineage>
        <taxon>Bacteria</taxon>
        <taxon>Bacillati</taxon>
        <taxon>Actinomycetota</taxon>
        <taxon>Actinomycetes</taxon>
        <taxon>Streptosporangiales</taxon>
        <taxon>Nocardiopsidaceae</taxon>
        <taxon>Haloactinospora</taxon>
    </lineage>
</organism>
<dbReference type="PANTHER" id="PTHR23419">
    <property type="entry name" value="DIVALENT CATION TOLERANCE CUTA-RELATED"/>
    <property type="match status" value="1"/>
</dbReference>
<gene>
    <name evidence="3" type="ORF">FHX37_3546</name>
</gene>
<feature type="compositionally biased region" description="Basic and acidic residues" evidence="2">
    <location>
        <begin position="1"/>
        <end position="17"/>
    </location>
</feature>
<sequence>MAERTPDAPHTRVETTTDSRSAAEALASSVIEHQLAACVQVNGPITSFYRWEGAVQHDEEWLVVAKTATDRLDDLVAHLNEVHGYDVPEIIAVPIQGGSTAYLDWVTDETRPSA</sequence>
<reference evidence="3 4" key="1">
    <citation type="submission" date="2019-06" db="EMBL/GenBank/DDBJ databases">
        <title>Sequencing the genomes of 1000 actinobacteria strains.</title>
        <authorList>
            <person name="Klenk H.-P."/>
        </authorList>
    </citation>
    <scope>NUCLEOTIDE SEQUENCE [LARGE SCALE GENOMIC DNA]</scope>
    <source>
        <strain evidence="3 4">DSM 45015</strain>
    </source>
</reference>
<dbReference type="EMBL" id="VFQC01000001">
    <property type="protein sequence ID" value="TQN33524.1"/>
    <property type="molecule type" value="Genomic_DNA"/>
</dbReference>
<comment type="similarity">
    <text evidence="1">Belongs to the CutA family.</text>
</comment>
<evidence type="ECO:0000256" key="2">
    <source>
        <dbReference type="SAM" id="MobiDB-lite"/>
    </source>
</evidence>
<feature type="region of interest" description="Disordered" evidence="2">
    <location>
        <begin position="1"/>
        <end position="21"/>
    </location>
</feature>
<dbReference type="SUPFAM" id="SSF54913">
    <property type="entry name" value="GlnB-like"/>
    <property type="match status" value="1"/>
</dbReference>
<keyword evidence="4" id="KW-1185">Reference proteome</keyword>
<accession>A0A543NNW2</accession>
<dbReference type="InterPro" id="IPR015867">
    <property type="entry name" value="N-reg_PII/ATP_PRibTrfase_C"/>
</dbReference>
<dbReference type="PANTHER" id="PTHR23419:SF8">
    <property type="entry name" value="FI09726P"/>
    <property type="match status" value="1"/>
</dbReference>
<dbReference type="Pfam" id="PF03091">
    <property type="entry name" value="CutA1"/>
    <property type="match status" value="1"/>
</dbReference>
<evidence type="ECO:0000256" key="1">
    <source>
        <dbReference type="ARBA" id="ARBA00010169"/>
    </source>
</evidence>
<evidence type="ECO:0000313" key="3">
    <source>
        <dbReference type="EMBL" id="TQN33524.1"/>
    </source>
</evidence>
<name>A0A543NNW2_9ACTN</name>
<dbReference type="GO" id="GO:0005507">
    <property type="term" value="F:copper ion binding"/>
    <property type="evidence" value="ECO:0007669"/>
    <property type="project" value="TreeGrafter"/>
</dbReference>
<dbReference type="Gene3D" id="3.30.70.120">
    <property type="match status" value="1"/>
</dbReference>
<dbReference type="GO" id="GO:0010038">
    <property type="term" value="P:response to metal ion"/>
    <property type="evidence" value="ECO:0007669"/>
    <property type="project" value="InterPro"/>
</dbReference>
<proteinExistence type="inferred from homology"/>
<dbReference type="OrthoDB" id="37622at2"/>
<dbReference type="InterPro" id="IPR004323">
    <property type="entry name" value="Ion_tolerance_CutA"/>
</dbReference>
<dbReference type="InterPro" id="IPR011322">
    <property type="entry name" value="N-reg_PII-like_a/b"/>
</dbReference>
<comment type="caution">
    <text evidence="3">The sequence shown here is derived from an EMBL/GenBank/DDBJ whole genome shotgun (WGS) entry which is preliminary data.</text>
</comment>
<dbReference type="AlphaFoldDB" id="A0A543NNW2"/>